<name>A0A9J6BK85_POLVA</name>
<dbReference type="Proteomes" id="UP001107558">
    <property type="component" value="Chromosome 3"/>
</dbReference>
<accession>A0A9J6BK85</accession>
<reference evidence="1" key="1">
    <citation type="submission" date="2021-03" db="EMBL/GenBank/DDBJ databases">
        <title>Chromosome level genome of the anhydrobiotic midge Polypedilum vanderplanki.</title>
        <authorList>
            <person name="Yoshida Y."/>
            <person name="Kikawada T."/>
            <person name="Gusev O."/>
        </authorList>
    </citation>
    <scope>NUCLEOTIDE SEQUENCE</scope>
    <source>
        <strain evidence="1">NIAS01</strain>
        <tissue evidence="1">Whole body or cell culture</tissue>
    </source>
</reference>
<keyword evidence="2" id="KW-1185">Reference proteome</keyword>
<proteinExistence type="predicted"/>
<organism evidence="1 2">
    <name type="scientific">Polypedilum vanderplanki</name>
    <name type="common">Sleeping chironomid midge</name>
    <dbReference type="NCBI Taxonomy" id="319348"/>
    <lineage>
        <taxon>Eukaryota</taxon>
        <taxon>Metazoa</taxon>
        <taxon>Ecdysozoa</taxon>
        <taxon>Arthropoda</taxon>
        <taxon>Hexapoda</taxon>
        <taxon>Insecta</taxon>
        <taxon>Pterygota</taxon>
        <taxon>Neoptera</taxon>
        <taxon>Endopterygota</taxon>
        <taxon>Diptera</taxon>
        <taxon>Nematocera</taxon>
        <taxon>Chironomoidea</taxon>
        <taxon>Chironomidae</taxon>
        <taxon>Chironominae</taxon>
        <taxon>Polypedilum</taxon>
        <taxon>Polypedilum</taxon>
    </lineage>
</organism>
<dbReference type="EMBL" id="JADBJN010000003">
    <property type="protein sequence ID" value="KAG5670252.1"/>
    <property type="molecule type" value="Genomic_DNA"/>
</dbReference>
<gene>
    <name evidence="1" type="ORF">PVAND_000529</name>
</gene>
<dbReference type="AlphaFoldDB" id="A0A9J6BK85"/>
<evidence type="ECO:0000313" key="1">
    <source>
        <dbReference type="EMBL" id="KAG5670252.1"/>
    </source>
</evidence>
<comment type="caution">
    <text evidence="1">The sequence shown here is derived from an EMBL/GenBank/DDBJ whole genome shotgun (WGS) entry which is preliminary data.</text>
</comment>
<protein>
    <submittedName>
        <fullName evidence="1">Uncharacterized protein</fullName>
    </submittedName>
</protein>
<evidence type="ECO:0000313" key="2">
    <source>
        <dbReference type="Proteomes" id="UP001107558"/>
    </source>
</evidence>
<sequence>MNERFVKLNKNDDEKVLRTKVLPNQRIKRSPLNIQDDELQYNFLQSIKIPKGANFHYCGNRIQINIINSGIYYCNSERIKISIKSLSNNENELKVEIPYKQVSFGVQVNNLSIYNSESEQIIYEESFDDSYVDLNSRGSVQVHDCAEEQTERIFHQKLVNTKKSIQINSGSSYNTNFDTVQYSFNSLGITQRNNKNRKSTQLHHKCLDDNFQQINFVSASSVSIKQTLMPSNNHNNDSENFILQKNLIYGDNVKVIQNINQGFLKAVQLNFFFDGYDKYNLYLDVKSTSYSKQFNFKFGGSTGTIIVNDYV</sequence>